<name>A0A0F9B748_9ZZZZ</name>
<comment type="caution">
    <text evidence="1">The sequence shown here is derived from an EMBL/GenBank/DDBJ whole genome shotgun (WGS) entry which is preliminary data.</text>
</comment>
<proteinExistence type="predicted"/>
<evidence type="ECO:0000313" key="1">
    <source>
        <dbReference type="EMBL" id="KKK86489.1"/>
    </source>
</evidence>
<accession>A0A0F9B748</accession>
<protein>
    <submittedName>
        <fullName evidence="1">Uncharacterized protein</fullName>
    </submittedName>
</protein>
<sequence>MKAYIEIPGITRVAIRINYGLYQRMETVAYQTLHTRGLVTTRNRQHDIQVVREAIEQTIQDLIDAAFMTNNPEQFLELLRENVEKAYGKRRGNLLAL</sequence>
<organism evidence="1">
    <name type="scientific">marine sediment metagenome</name>
    <dbReference type="NCBI Taxonomy" id="412755"/>
    <lineage>
        <taxon>unclassified sequences</taxon>
        <taxon>metagenomes</taxon>
        <taxon>ecological metagenomes</taxon>
    </lineage>
</organism>
<dbReference type="EMBL" id="LAZR01050822">
    <property type="protein sequence ID" value="KKK86489.1"/>
    <property type="molecule type" value="Genomic_DNA"/>
</dbReference>
<reference evidence="1" key="1">
    <citation type="journal article" date="2015" name="Nature">
        <title>Complex archaea that bridge the gap between prokaryotes and eukaryotes.</title>
        <authorList>
            <person name="Spang A."/>
            <person name="Saw J.H."/>
            <person name="Jorgensen S.L."/>
            <person name="Zaremba-Niedzwiedzka K."/>
            <person name="Martijn J."/>
            <person name="Lind A.E."/>
            <person name="van Eijk R."/>
            <person name="Schleper C."/>
            <person name="Guy L."/>
            <person name="Ettema T.J."/>
        </authorList>
    </citation>
    <scope>NUCLEOTIDE SEQUENCE</scope>
</reference>
<dbReference type="AlphaFoldDB" id="A0A0F9B748"/>
<gene>
    <name evidence="1" type="ORF">LCGC14_2762730</name>
</gene>